<evidence type="ECO:0000313" key="3">
    <source>
        <dbReference type="Proteomes" id="UP000614200"/>
    </source>
</evidence>
<evidence type="ECO:0000259" key="1">
    <source>
        <dbReference type="Pfam" id="PF07687"/>
    </source>
</evidence>
<dbReference type="SUPFAM" id="SSF55031">
    <property type="entry name" value="Bacterial exopeptidase dimerisation domain"/>
    <property type="match status" value="1"/>
</dbReference>
<dbReference type="NCBIfam" id="TIGR01891">
    <property type="entry name" value="amidohydrolases"/>
    <property type="match status" value="1"/>
</dbReference>
<dbReference type="PANTHER" id="PTHR11014">
    <property type="entry name" value="PEPTIDASE M20 FAMILY MEMBER"/>
    <property type="match status" value="1"/>
</dbReference>
<proteinExistence type="predicted"/>
<dbReference type="InterPro" id="IPR002933">
    <property type="entry name" value="Peptidase_M20"/>
</dbReference>
<dbReference type="Gene3D" id="3.40.630.10">
    <property type="entry name" value="Zn peptidases"/>
    <property type="match status" value="1"/>
</dbReference>
<dbReference type="InterPro" id="IPR017439">
    <property type="entry name" value="Amidohydrolase"/>
</dbReference>
<reference evidence="2 3" key="1">
    <citation type="submission" date="2020-11" db="EMBL/GenBank/DDBJ databases">
        <title>Fusibacter basophilias sp. nov.</title>
        <authorList>
            <person name="Qiu D."/>
        </authorList>
    </citation>
    <scope>NUCLEOTIDE SEQUENCE [LARGE SCALE GENOMIC DNA]</scope>
    <source>
        <strain evidence="2 3">Q10-2</strain>
    </source>
</reference>
<dbReference type="CDD" id="cd03886">
    <property type="entry name" value="M20_Acy1"/>
    <property type="match status" value="1"/>
</dbReference>
<gene>
    <name evidence="2" type="ORF">ISU02_09605</name>
</gene>
<dbReference type="RefSeq" id="WP_194701613.1">
    <property type="nucleotide sequence ID" value="NZ_JADKNH010000005.1"/>
</dbReference>
<dbReference type="InterPro" id="IPR036264">
    <property type="entry name" value="Bact_exopeptidase_dim_dom"/>
</dbReference>
<sequence length="400" mass="43794">MTKFSEKAEAIQEKIVAHRRHLHQNPEIGMDLPLTVAYVQDTLKALGYEPELCGGGIVATCGTGETGKTFLVRADMDALPIREESGESFGSVNGNMHACGHDLHTSMLLGCAELLKMHENQIKGTVKLMFQPAEELAIGAKSMLEAGVLKNPDVDAAMMIHVFSGLPSDKDGQFVVLSDGPASANIDVFRINVKGVGGHGARPHETVDPINVCAHIHSALQVLNAREVEASETFILTIGELKCGDTFNVIPDSGYMRGTIRSYGKEVRSFLRKRLVEISESVAKTYRAEAEVIFEFEAPSVINDLKLRNDFMKYIDEIMTDNVEDAKEAYGGKFARLTGSEDFGFLSDDVPTLMVGLLAGTVADGYHYPLHHPKVKFNEKVLWKGAAAYAYVAMTWLNEN</sequence>
<dbReference type="Pfam" id="PF01546">
    <property type="entry name" value="Peptidase_M20"/>
    <property type="match status" value="1"/>
</dbReference>
<dbReference type="EMBL" id="JADKNH010000005">
    <property type="protein sequence ID" value="MBF4693376.1"/>
    <property type="molecule type" value="Genomic_DNA"/>
</dbReference>
<evidence type="ECO:0000313" key="2">
    <source>
        <dbReference type="EMBL" id="MBF4693376.1"/>
    </source>
</evidence>
<dbReference type="Gene3D" id="3.30.70.360">
    <property type="match status" value="1"/>
</dbReference>
<dbReference type="PIRSF" id="PIRSF005962">
    <property type="entry name" value="Pept_M20D_amidohydro"/>
    <property type="match status" value="1"/>
</dbReference>
<comment type="caution">
    <text evidence="2">The sequence shown here is derived from an EMBL/GenBank/DDBJ whole genome shotgun (WGS) entry which is preliminary data.</text>
</comment>
<dbReference type="InterPro" id="IPR011650">
    <property type="entry name" value="Peptidase_M20_dimer"/>
</dbReference>
<dbReference type="PANTHER" id="PTHR11014:SF63">
    <property type="entry name" value="METALLOPEPTIDASE, PUTATIVE (AFU_ORTHOLOGUE AFUA_6G09600)-RELATED"/>
    <property type="match status" value="1"/>
</dbReference>
<keyword evidence="3" id="KW-1185">Reference proteome</keyword>
<dbReference type="Pfam" id="PF07687">
    <property type="entry name" value="M20_dimer"/>
    <property type="match status" value="1"/>
</dbReference>
<protein>
    <submittedName>
        <fullName evidence="2">Amidohydrolase</fullName>
    </submittedName>
</protein>
<organism evidence="2 3">
    <name type="scientific">Fusibacter ferrireducens</name>
    <dbReference type="NCBI Taxonomy" id="2785058"/>
    <lineage>
        <taxon>Bacteria</taxon>
        <taxon>Bacillati</taxon>
        <taxon>Bacillota</taxon>
        <taxon>Clostridia</taxon>
        <taxon>Eubacteriales</taxon>
        <taxon>Eubacteriales Family XII. Incertae Sedis</taxon>
        <taxon>Fusibacter</taxon>
    </lineage>
</organism>
<feature type="domain" description="Peptidase M20 dimerisation" evidence="1">
    <location>
        <begin position="188"/>
        <end position="286"/>
    </location>
</feature>
<name>A0ABR9ZTT8_9FIRM</name>
<accession>A0ABR9ZTT8</accession>
<dbReference type="Proteomes" id="UP000614200">
    <property type="component" value="Unassembled WGS sequence"/>
</dbReference>
<dbReference type="SUPFAM" id="SSF53187">
    <property type="entry name" value="Zn-dependent exopeptidases"/>
    <property type="match status" value="1"/>
</dbReference>